<reference evidence="1" key="1">
    <citation type="submission" date="2020-04" db="EMBL/GenBank/DDBJ databases">
        <authorList>
            <person name="Chiriac C."/>
            <person name="Salcher M."/>
            <person name="Ghai R."/>
            <person name="Kavagutti S V."/>
        </authorList>
    </citation>
    <scope>NUCLEOTIDE SEQUENCE</scope>
</reference>
<proteinExistence type="predicted"/>
<accession>A0A6J5KKQ4</accession>
<sequence>MSVDWNWADDFLKRGRKKYERPLYDRSLRIWKTNKWDANSDINIGWKYGGNSSSFVTYHKDGTTTIQGSLQTTHWGGTWTPLRNQSVRLTIFRYAGITVLQRNFKFYLEENGAPLTPPKIQGCRRCKQTGLVDSWCSPNTCWDARATPDNKCPTHGEAIVNTYRSYHYVPCEHGFDMGHPVTKGQQCYSCGGAKKRDYGSKPERTQWDGTPLRLRDGKIIKSAATLLERMVADYVEPIG</sequence>
<organism evidence="1">
    <name type="scientific">uncultured Caudovirales phage</name>
    <dbReference type="NCBI Taxonomy" id="2100421"/>
    <lineage>
        <taxon>Viruses</taxon>
        <taxon>Duplodnaviria</taxon>
        <taxon>Heunggongvirae</taxon>
        <taxon>Uroviricota</taxon>
        <taxon>Caudoviricetes</taxon>
        <taxon>Peduoviridae</taxon>
        <taxon>Maltschvirus</taxon>
        <taxon>Maltschvirus maltsch</taxon>
    </lineage>
</organism>
<gene>
    <name evidence="1" type="ORF">UFOVP27_15</name>
</gene>
<dbReference type="EMBL" id="LR796157">
    <property type="protein sequence ID" value="CAB4121863.1"/>
    <property type="molecule type" value="Genomic_DNA"/>
</dbReference>
<protein>
    <submittedName>
        <fullName evidence="1">Uncharacterized protein</fullName>
    </submittedName>
</protein>
<name>A0A6J5KKQ4_9CAUD</name>
<evidence type="ECO:0000313" key="1">
    <source>
        <dbReference type="EMBL" id="CAB4121863.1"/>
    </source>
</evidence>